<evidence type="ECO:0000256" key="1">
    <source>
        <dbReference type="SAM" id="Phobius"/>
    </source>
</evidence>
<evidence type="ECO:0008006" key="3">
    <source>
        <dbReference type="Google" id="ProtNLM"/>
    </source>
</evidence>
<keyword evidence="1" id="KW-1133">Transmembrane helix</keyword>
<dbReference type="EMBL" id="CP157199">
    <property type="protein sequence ID" value="XBG62626.1"/>
    <property type="molecule type" value="Genomic_DNA"/>
</dbReference>
<dbReference type="AlphaFoldDB" id="A0AAU7BX09"/>
<feature type="transmembrane region" description="Helical" evidence="1">
    <location>
        <begin position="56"/>
        <end position="77"/>
    </location>
</feature>
<feature type="transmembrane region" description="Helical" evidence="1">
    <location>
        <begin position="116"/>
        <end position="133"/>
    </location>
</feature>
<keyword evidence="1" id="KW-0472">Membrane</keyword>
<organism evidence="2">
    <name type="scientific">Pontimicrobium sp. SW4</name>
    <dbReference type="NCBI Taxonomy" id="3153519"/>
    <lineage>
        <taxon>Bacteria</taxon>
        <taxon>Pseudomonadati</taxon>
        <taxon>Bacteroidota</taxon>
        <taxon>Flavobacteriia</taxon>
        <taxon>Flavobacteriales</taxon>
        <taxon>Flavobacteriaceae</taxon>
        <taxon>Pontimicrobium</taxon>
    </lineage>
</organism>
<sequence>MSDSNKPGIVFWIIGVIALLWNGMGVNAYLQQAFKTEASTAELNAEQIALMNDLPAWMTALFAIAVFAGVLGCIALLMRKKIAATLFVVSFITATVQQLYWLFGTNAPEVFADMQPYLWPILIIVVAAFLVWYSRDQKSKGTLT</sequence>
<keyword evidence="1" id="KW-0812">Transmembrane</keyword>
<proteinExistence type="predicted"/>
<gene>
    <name evidence="2" type="ORF">ABGB03_06870</name>
</gene>
<protein>
    <recommendedName>
        <fullName evidence="3">Sugar transporter</fullName>
    </recommendedName>
</protein>
<feature type="transmembrane region" description="Helical" evidence="1">
    <location>
        <begin position="84"/>
        <end position="104"/>
    </location>
</feature>
<feature type="transmembrane region" description="Helical" evidence="1">
    <location>
        <begin position="9"/>
        <end position="30"/>
    </location>
</feature>
<dbReference type="RefSeq" id="WP_347925979.1">
    <property type="nucleotide sequence ID" value="NZ_CP157199.1"/>
</dbReference>
<evidence type="ECO:0000313" key="2">
    <source>
        <dbReference type="EMBL" id="XBG62626.1"/>
    </source>
</evidence>
<name>A0AAU7BX09_9FLAO</name>
<accession>A0AAU7BX09</accession>
<reference evidence="2" key="1">
    <citation type="submission" date="2024-05" db="EMBL/GenBank/DDBJ databases">
        <title>Pontimicrobium maritimus sp. nov., isolated form sea water.</title>
        <authorList>
            <person name="Muhammad N."/>
            <person name="Vuong T.Q."/>
            <person name="Han H.L."/>
            <person name="Kim S.-G."/>
        </authorList>
    </citation>
    <scope>NUCLEOTIDE SEQUENCE</scope>
    <source>
        <strain evidence="2">SW4</strain>
    </source>
</reference>